<sequence length="1262" mass="142484">MGLLNTNRTDSDPTLVESVTSQLIDDKFCKNGEFHAATAKKFVEELRERRDTLQQQVHDTRYSERILRDVNTHRSASKNAHKKSTFGGSPVLLGLDKVIIPLADQIAQMIADGADKETIQSVAEEFVRVYSPYETPNLVVTAWNNNNQVWAAALKIITPWTTRKDDTKKDTLESVNLDVEEPDHVQEVSKILGRDIASGYRLTKEDTEALKEGDFDLSRLNPGSTAFWSRPNSEGLAMADEKVSAEYPRSDEKVTYLSPRYRSKFSTKMTGYVMRNGEKHRFKIKLGAEVHSEIIVIRLRQYMGFHQDQMRHYPQLKMYLGDKSYAQWERDLQLKYGTEQLRRHILQRGQDEETGEAWVVFRDVAIEARPKTQIRVSAVDYGAYDGSRSREVRASALIYAFTAQGDHSTKNSREVLVQDEDGEYQVEHRVHDVGLALGRAPVVLQDSRDVLNFPLSKNKPEEYDRNYVWADKEGNKVSFIWNDFWHHLRDHSGATFSDFKWSARLIGSLTTDEIREAVVSGGIPTDLVESYVYHISNMRNRAVRAFALEQGEGSVPGRGPIQLTVPEPPTDLVRSDGYEVIKKGKIVGNYYPGSTVLPLLQETWFTRINGLFQGQSIGRDIGAHYVEASFAPLVRLDTHVGRTLWEREVPWTMTTFSVGIGLNATVARIVKPNRLYVGAEGRSRAYVVHDTLSFSVGVGFPAVSSALAKLGPEFSVTAELYRRRFQHVHFAESVSAGYRSPVQVHKITRLGNIESLAVAVLTPGDVLREFQAIGATSAVHLGFGLGNYIGSVGSSLSFEGGQTNWQTVTYTKDQLGSLHLLLENDSERTFGAGTEQFNVTANSVVNAAAFALGAHSNRINYKVWNIEVAPKEYDLEQATDGIKRSGSQAEELVATLKTLRRHPELALPEVRAASKVELPDNVKLRFRIQANKLEKRSNAQLLYLFNHDRKKEKTRVTVESDEYQYDFFSKSRSKRGYAGIEKTVLDLKTKNSVVREGTSKRLTVEMDRQNPRSLVVWVDVFDYKRTLDRRGLLKLLDSLNKRYQNPDDEGADFFVEPPMPTEEPYKRIYANSRIYVNGDKLIKLVEEKTPKELFAEIQSVAKDPIGFHNKRKIKQGFKQLTKAVEELNKLTPGEDAEKQTIKVQDRLAVAALRLVNALYQSKTWGVSYLHKLFGSNGMLVVGEVFGVHERTNMLQDPDWVSRLRYAGKSWGKLTNVPPISRFVRVDQPTPANEHAMLDIPMERFLGTIVTGYSGGMVGLGSR</sequence>
<dbReference type="AlphaFoldDB" id="A0A9N8EPR8"/>
<reference evidence="2" key="1">
    <citation type="submission" date="2020-06" db="EMBL/GenBank/DDBJ databases">
        <authorList>
            <consortium name="Plant Systems Biology data submission"/>
        </authorList>
    </citation>
    <scope>NUCLEOTIDE SEQUENCE</scope>
    <source>
        <strain evidence="2">D6</strain>
    </source>
</reference>
<evidence type="ECO:0000313" key="2">
    <source>
        <dbReference type="EMBL" id="CAB9524538.1"/>
    </source>
</evidence>
<feature type="coiled-coil region" evidence="1">
    <location>
        <begin position="36"/>
        <end position="63"/>
    </location>
</feature>
<organism evidence="2 3">
    <name type="scientific">Seminavis robusta</name>
    <dbReference type="NCBI Taxonomy" id="568900"/>
    <lineage>
        <taxon>Eukaryota</taxon>
        <taxon>Sar</taxon>
        <taxon>Stramenopiles</taxon>
        <taxon>Ochrophyta</taxon>
        <taxon>Bacillariophyta</taxon>
        <taxon>Bacillariophyceae</taxon>
        <taxon>Bacillariophycidae</taxon>
        <taxon>Naviculales</taxon>
        <taxon>Naviculaceae</taxon>
        <taxon>Seminavis</taxon>
    </lineage>
</organism>
<keyword evidence="1" id="KW-0175">Coiled coil</keyword>
<protein>
    <submittedName>
        <fullName evidence="2">Uncharacterized protein</fullName>
    </submittedName>
</protein>
<name>A0A9N8EPR8_9STRA</name>
<accession>A0A9N8EPR8</accession>
<evidence type="ECO:0000313" key="3">
    <source>
        <dbReference type="Proteomes" id="UP001153069"/>
    </source>
</evidence>
<keyword evidence="3" id="KW-1185">Reference proteome</keyword>
<gene>
    <name evidence="2" type="ORF">SEMRO_1549_G281660.1</name>
</gene>
<evidence type="ECO:0000256" key="1">
    <source>
        <dbReference type="SAM" id="Coils"/>
    </source>
</evidence>
<proteinExistence type="predicted"/>
<dbReference type="Proteomes" id="UP001153069">
    <property type="component" value="Unassembled WGS sequence"/>
</dbReference>
<dbReference type="EMBL" id="CAICTM010001547">
    <property type="protein sequence ID" value="CAB9524538.1"/>
    <property type="molecule type" value="Genomic_DNA"/>
</dbReference>
<comment type="caution">
    <text evidence="2">The sequence shown here is derived from an EMBL/GenBank/DDBJ whole genome shotgun (WGS) entry which is preliminary data.</text>
</comment>